<evidence type="ECO:0000313" key="14">
    <source>
        <dbReference type="EMBL" id="PTD97987.1"/>
    </source>
</evidence>
<evidence type="ECO:0000256" key="12">
    <source>
        <dbReference type="ARBA" id="ARBA00029757"/>
    </source>
</evidence>
<evidence type="ECO:0000256" key="13">
    <source>
        <dbReference type="HAMAP-Rule" id="MF_00409"/>
    </source>
</evidence>
<dbReference type="EMBL" id="PZKC01000001">
    <property type="protein sequence ID" value="PTD97987.1"/>
    <property type="molecule type" value="Genomic_DNA"/>
</dbReference>
<comment type="catalytic activity">
    <reaction evidence="13">
        <text>a lipid A disaccharide + ATP = a lipid IVA + ADP + H(+)</text>
        <dbReference type="Rhea" id="RHEA:67840"/>
        <dbReference type="ChEBI" id="CHEBI:15378"/>
        <dbReference type="ChEBI" id="CHEBI:30616"/>
        <dbReference type="ChEBI" id="CHEBI:176343"/>
        <dbReference type="ChEBI" id="CHEBI:176425"/>
        <dbReference type="ChEBI" id="CHEBI:456216"/>
        <dbReference type="EC" id="2.7.1.130"/>
    </reaction>
</comment>
<dbReference type="NCBIfam" id="TIGR00682">
    <property type="entry name" value="lpxK"/>
    <property type="match status" value="1"/>
</dbReference>
<evidence type="ECO:0000256" key="4">
    <source>
        <dbReference type="ARBA" id="ARBA00016436"/>
    </source>
</evidence>
<comment type="function">
    <text evidence="1 13">Transfers the gamma-phosphate of ATP to the 4'-position of a tetraacyldisaccharide 1-phosphate intermediate (termed DS-1-P) to form tetraacyldisaccharide 1,4'-bis-phosphate (lipid IVA).</text>
</comment>
<accession>A0A2T4IJN1</accession>
<dbReference type="Proteomes" id="UP000241193">
    <property type="component" value="Unassembled WGS sequence"/>
</dbReference>
<evidence type="ECO:0000256" key="1">
    <source>
        <dbReference type="ARBA" id="ARBA00002274"/>
    </source>
</evidence>
<evidence type="ECO:0000256" key="8">
    <source>
        <dbReference type="ARBA" id="ARBA00022741"/>
    </source>
</evidence>
<dbReference type="SUPFAM" id="SSF52540">
    <property type="entry name" value="P-loop containing nucleoside triphosphate hydrolases"/>
    <property type="match status" value="1"/>
</dbReference>
<keyword evidence="7 13" id="KW-0808">Transferase</keyword>
<reference evidence="14 15" key="2">
    <citation type="submission" date="2018-04" db="EMBL/GenBank/DDBJ databases">
        <title>Thauera lacus sp. nov., isolated from an saline lake in Inner Mongolia, China.</title>
        <authorList>
            <person name="Liang Q.-Y."/>
        </authorList>
    </citation>
    <scope>NUCLEOTIDE SEQUENCE [LARGE SCALE GENOMIC DNA]</scope>
    <source>
        <strain evidence="14 15">D20</strain>
    </source>
</reference>
<sequence length="337" mass="35777">MSRQAPGHWHRRGALALCLLPLALLFGIVAGVRRLLYRHRLLRCQTLPVPVVVVGNIAVGGSGKTPVVAWLADALRAAGHRPGIVSRGYGGRVEGVEVIAGDGDPARHGDEPVLLARLTGCPLAIGRDRPAAGRALLDAHPECDVLISDDGLQHYRLGRTVEVAVVDESVLGNRLLLPAGPLREGLGRLRQVDLVLAHGPLSPALDAALGSTPVYSMTLEGRELRQLGGAGGRIDAAELRGRKVHAFAGIGRPQRFFDHLRALGLDVVGHPFADHHRFSAADFSVAGDAPCLLTSKDAVKCAPFASAEFWELPVTARIDDAAAAHIMEKLRHGRPTA</sequence>
<keyword evidence="11 13" id="KW-0443">Lipid metabolism</keyword>
<keyword evidence="6 13" id="KW-0441">Lipid A biosynthesis</keyword>
<evidence type="ECO:0000256" key="9">
    <source>
        <dbReference type="ARBA" id="ARBA00022777"/>
    </source>
</evidence>
<dbReference type="InterPro" id="IPR003758">
    <property type="entry name" value="LpxK"/>
</dbReference>
<keyword evidence="10 13" id="KW-0067">ATP-binding</keyword>
<keyword evidence="15" id="KW-1185">Reference proteome</keyword>
<dbReference type="OrthoDB" id="9766423at2"/>
<name>A0A2T4IJN1_9RHOO</name>
<organism evidence="14 15">
    <name type="scientific">Pseudothauera lacus</name>
    <dbReference type="NCBI Taxonomy" id="2136175"/>
    <lineage>
        <taxon>Bacteria</taxon>
        <taxon>Pseudomonadati</taxon>
        <taxon>Pseudomonadota</taxon>
        <taxon>Betaproteobacteria</taxon>
        <taxon>Rhodocyclales</taxon>
        <taxon>Zoogloeaceae</taxon>
        <taxon>Pseudothauera</taxon>
    </lineage>
</organism>
<keyword evidence="9 13" id="KW-0418">Kinase</keyword>
<comment type="similarity">
    <text evidence="13">Belongs to the LpxK family.</text>
</comment>
<dbReference type="GO" id="GO:0009029">
    <property type="term" value="F:lipid-A 4'-kinase activity"/>
    <property type="evidence" value="ECO:0007669"/>
    <property type="project" value="UniProtKB-UniRule"/>
</dbReference>
<evidence type="ECO:0000256" key="2">
    <source>
        <dbReference type="ARBA" id="ARBA00004870"/>
    </source>
</evidence>
<feature type="binding site" evidence="13">
    <location>
        <begin position="58"/>
        <end position="65"/>
    </location>
    <ligand>
        <name>ATP</name>
        <dbReference type="ChEBI" id="CHEBI:30616"/>
    </ligand>
</feature>
<evidence type="ECO:0000256" key="10">
    <source>
        <dbReference type="ARBA" id="ARBA00022840"/>
    </source>
</evidence>
<dbReference type="InterPro" id="IPR027417">
    <property type="entry name" value="P-loop_NTPase"/>
</dbReference>
<evidence type="ECO:0000256" key="11">
    <source>
        <dbReference type="ARBA" id="ARBA00023098"/>
    </source>
</evidence>
<dbReference type="UniPathway" id="UPA00359">
    <property type="reaction ID" value="UER00482"/>
</dbReference>
<dbReference type="PANTHER" id="PTHR42724:SF1">
    <property type="entry name" value="TETRAACYLDISACCHARIDE 4'-KINASE, MITOCHONDRIAL-RELATED"/>
    <property type="match status" value="1"/>
</dbReference>
<evidence type="ECO:0000256" key="3">
    <source>
        <dbReference type="ARBA" id="ARBA00012071"/>
    </source>
</evidence>
<reference evidence="14 15" key="1">
    <citation type="submission" date="2018-03" db="EMBL/GenBank/DDBJ databases">
        <authorList>
            <person name="Keele B.F."/>
        </authorList>
    </citation>
    <scope>NUCLEOTIDE SEQUENCE [LARGE SCALE GENOMIC DNA]</scope>
    <source>
        <strain evidence="14 15">D20</strain>
    </source>
</reference>
<evidence type="ECO:0000256" key="5">
    <source>
        <dbReference type="ARBA" id="ARBA00022516"/>
    </source>
</evidence>
<keyword evidence="5 13" id="KW-0444">Lipid biosynthesis</keyword>
<comment type="caution">
    <text evidence="14">The sequence shown here is derived from an EMBL/GenBank/DDBJ whole genome shotgun (WGS) entry which is preliminary data.</text>
</comment>
<dbReference type="GO" id="GO:0005524">
    <property type="term" value="F:ATP binding"/>
    <property type="evidence" value="ECO:0007669"/>
    <property type="project" value="UniProtKB-UniRule"/>
</dbReference>
<dbReference type="EC" id="2.7.1.130" evidence="3 13"/>
<evidence type="ECO:0000313" key="15">
    <source>
        <dbReference type="Proteomes" id="UP000241193"/>
    </source>
</evidence>
<evidence type="ECO:0000256" key="7">
    <source>
        <dbReference type="ARBA" id="ARBA00022679"/>
    </source>
</evidence>
<proteinExistence type="inferred from homology"/>
<dbReference type="GO" id="GO:0009245">
    <property type="term" value="P:lipid A biosynthetic process"/>
    <property type="evidence" value="ECO:0007669"/>
    <property type="project" value="UniProtKB-UniRule"/>
</dbReference>
<dbReference type="RefSeq" id="WP_107491747.1">
    <property type="nucleotide sequence ID" value="NZ_PZKC01000001.1"/>
</dbReference>
<comment type="pathway">
    <text evidence="2 13">Glycolipid biosynthesis; lipid IV(A) biosynthesis; lipid IV(A) from (3R)-3-hydroxytetradecanoyl-[acyl-carrier-protein] and UDP-N-acetyl-alpha-D-glucosamine: step 6/6.</text>
</comment>
<protein>
    <recommendedName>
        <fullName evidence="4 13">Tetraacyldisaccharide 4'-kinase</fullName>
        <ecNumber evidence="3 13">2.7.1.130</ecNumber>
    </recommendedName>
    <alternativeName>
        <fullName evidence="12 13">Lipid A 4'-kinase</fullName>
    </alternativeName>
</protein>
<evidence type="ECO:0000256" key="6">
    <source>
        <dbReference type="ARBA" id="ARBA00022556"/>
    </source>
</evidence>
<dbReference type="GO" id="GO:0009244">
    <property type="term" value="P:lipopolysaccharide core region biosynthetic process"/>
    <property type="evidence" value="ECO:0007669"/>
    <property type="project" value="TreeGrafter"/>
</dbReference>
<dbReference type="Pfam" id="PF02606">
    <property type="entry name" value="LpxK"/>
    <property type="match status" value="1"/>
</dbReference>
<dbReference type="HAMAP" id="MF_00409">
    <property type="entry name" value="LpxK"/>
    <property type="match status" value="1"/>
</dbReference>
<gene>
    <name evidence="13" type="primary">lpxK</name>
    <name evidence="14" type="ORF">C8261_00780</name>
</gene>
<dbReference type="PANTHER" id="PTHR42724">
    <property type="entry name" value="TETRAACYLDISACCHARIDE 4'-KINASE"/>
    <property type="match status" value="1"/>
</dbReference>
<keyword evidence="8 13" id="KW-0547">Nucleotide-binding</keyword>
<dbReference type="AlphaFoldDB" id="A0A2T4IJN1"/>
<dbReference type="GO" id="GO:0005886">
    <property type="term" value="C:plasma membrane"/>
    <property type="evidence" value="ECO:0007669"/>
    <property type="project" value="TreeGrafter"/>
</dbReference>